<comment type="caution">
    <text evidence="2">The sequence shown here is derived from an EMBL/GenBank/DDBJ whole genome shotgun (WGS) entry which is preliminary data.</text>
</comment>
<name>A0A9N7USE1_PLEPL</name>
<evidence type="ECO:0000313" key="3">
    <source>
        <dbReference type="Proteomes" id="UP001153269"/>
    </source>
</evidence>
<accession>A0A9N7USE1</accession>
<organism evidence="2 3">
    <name type="scientific">Pleuronectes platessa</name>
    <name type="common">European plaice</name>
    <dbReference type="NCBI Taxonomy" id="8262"/>
    <lineage>
        <taxon>Eukaryota</taxon>
        <taxon>Metazoa</taxon>
        <taxon>Chordata</taxon>
        <taxon>Craniata</taxon>
        <taxon>Vertebrata</taxon>
        <taxon>Euteleostomi</taxon>
        <taxon>Actinopterygii</taxon>
        <taxon>Neopterygii</taxon>
        <taxon>Teleostei</taxon>
        <taxon>Neoteleostei</taxon>
        <taxon>Acanthomorphata</taxon>
        <taxon>Carangaria</taxon>
        <taxon>Pleuronectiformes</taxon>
        <taxon>Pleuronectoidei</taxon>
        <taxon>Pleuronectidae</taxon>
        <taxon>Pleuronectes</taxon>
    </lineage>
</organism>
<dbReference type="AlphaFoldDB" id="A0A9N7USE1"/>
<feature type="compositionally biased region" description="Basic and acidic residues" evidence="1">
    <location>
        <begin position="100"/>
        <end position="124"/>
    </location>
</feature>
<gene>
    <name evidence="2" type="ORF">PLEPLA_LOCUS23978</name>
</gene>
<dbReference type="EMBL" id="CADEAL010001835">
    <property type="protein sequence ID" value="CAB1435959.1"/>
    <property type="molecule type" value="Genomic_DNA"/>
</dbReference>
<reference evidence="2" key="1">
    <citation type="submission" date="2020-03" db="EMBL/GenBank/DDBJ databases">
        <authorList>
            <person name="Weist P."/>
        </authorList>
    </citation>
    <scope>NUCLEOTIDE SEQUENCE</scope>
</reference>
<protein>
    <submittedName>
        <fullName evidence="2">Uncharacterized protein</fullName>
    </submittedName>
</protein>
<keyword evidence="3" id="KW-1185">Reference proteome</keyword>
<feature type="region of interest" description="Disordered" evidence="1">
    <location>
        <begin position="82"/>
        <end position="149"/>
    </location>
</feature>
<proteinExistence type="predicted"/>
<evidence type="ECO:0000313" key="2">
    <source>
        <dbReference type="EMBL" id="CAB1435959.1"/>
    </source>
</evidence>
<evidence type="ECO:0000256" key="1">
    <source>
        <dbReference type="SAM" id="MobiDB-lite"/>
    </source>
</evidence>
<sequence length="149" mass="17000">MCFCSQGTESVPASVVHKGVMALQCCLKCRLKPETKHEQTGQRINYSPRASAPHCACDCVAVAAALSVRGGGRYARQTRMFLHTEPQEDRHLRTVSTQPVDRRLRDPDEDRRLKDPEEDRHLRIDTSQTRRRTATRGLSQHNHRKTDPE</sequence>
<dbReference type="Proteomes" id="UP001153269">
    <property type="component" value="Unassembled WGS sequence"/>
</dbReference>